<dbReference type="InterPro" id="IPR036694">
    <property type="entry name" value="Dodecin-like_sf"/>
</dbReference>
<dbReference type="Proteomes" id="UP001430954">
    <property type="component" value="Unassembled WGS sequence"/>
</dbReference>
<reference evidence="1 2" key="1">
    <citation type="submission" date="2021-09" db="EMBL/GenBank/DDBJ databases">
        <title>Lysobacter sp. 13A isolated from the river sediment.</title>
        <authorList>
            <person name="Liu H."/>
            <person name="Li S."/>
            <person name="Mao S."/>
        </authorList>
    </citation>
    <scope>NUCLEOTIDE SEQUENCE [LARGE SCALE GENOMIC DNA]</scope>
    <source>
        <strain evidence="1 2">13A</strain>
    </source>
</reference>
<protein>
    <submittedName>
        <fullName evidence="1">Dodecin family protein</fullName>
    </submittedName>
</protein>
<dbReference type="InterPro" id="IPR025543">
    <property type="entry name" value="Dodecin-like"/>
</dbReference>
<dbReference type="Pfam" id="PF07311">
    <property type="entry name" value="Dodecin"/>
    <property type="match status" value="1"/>
</dbReference>
<evidence type="ECO:0000313" key="1">
    <source>
        <dbReference type="EMBL" id="MBZ4040020.1"/>
    </source>
</evidence>
<name>A0ABS7T846_9GAMM</name>
<comment type="caution">
    <text evidence="1">The sequence shown here is derived from an EMBL/GenBank/DDBJ whole genome shotgun (WGS) entry which is preliminary data.</text>
</comment>
<proteinExistence type="predicted"/>
<dbReference type="EMBL" id="JAINZW010000004">
    <property type="protein sequence ID" value="MBZ4040020.1"/>
    <property type="molecule type" value="Genomic_DNA"/>
</dbReference>
<dbReference type="RefSeq" id="WP_223676453.1">
    <property type="nucleotide sequence ID" value="NZ_JAINZW010000004.1"/>
</dbReference>
<dbReference type="Gene3D" id="3.30.1660.10">
    <property type="entry name" value="Flavin-binding protein dodecin"/>
    <property type="match status" value="1"/>
</dbReference>
<accession>A0ABS7T846</accession>
<organism evidence="1 2">
    <name type="scientific">Novilysobacter selenitireducens</name>
    <dbReference type="NCBI Taxonomy" id="2872639"/>
    <lineage>
        <taxon>Bacteria</taxon>
        <taxon>Pseudomonadati</taxon>
        <taxon>Pseudomonadota</taxon>
        <taxon>Gammaproteobacteria</taxon>
        <taxon>Lysobacterales</taxon>
        <taxon>Lysobacteraceae</taxon>
        <taxon>Novilysobacter</taxon>
    </lineage>
</organism>
<dbReference type="SUPFAM" id="SSF89807">
    <property type="entry name" value="Dodecin-like"/>
    <property type="match status" value="1"/>
</dbReference>
<keyword evidence="2" id="KW-1185">Reference proteome</keyword>
<gene>
    <name evidence="1" type="ORF">K6753_10815</name>
</gene>
<evidence type="ECO:0000313" key="2">
    <source>
        <dbReference type="Proteomes" id="UP001430954"/>
    </source>
</evidence>
<dbReference type="InterPro" id="IPR009923">
    <property type="entry name" value="Dodecin"/>
</dbReference>
<sequence length="67" mass="7257">MSVAKVIEVTSESKIGIEDAVQAGLNRIAESANGIQGAWVSDIKVRTSPSGQIDHWRVCMRVSFVVE</sequence>